<dbReference type="Pfam" id="PF01263">
    <property type="entry name" value="Aldose_epim"/>
    <property type="match status" value="1"/>
</dbReference>
<dbReference type="eggNOG" id="COG2017">
    <property type="taxonomic scope" value="Bacteria"/>
</dbReference>
<dbReference type="KEGG" id="ppn:Palpr_2776"/>
<feature type="binding site" evidence="11">
    <location>
        <begin position="207"/>
        <end position="209"/>
    </location>
    <ligand>
        <name>beta-D-galactose</name>
        <dbReference type="ChEBI" id="CHEBI:27667"/>
    </ligand>
</feature>
<feature type="active site" description="Proton acceptor" evidence="9">
    <location>
        <position position="344"/>
    </location>
</feature>
<feature type="binding site" evidence="11">
    <location>
        <begin position="106"/>
        <end position="107"/>
    </location>
    <ligand>
        <name>beta-D-galactose</name>
        <dbReference type="ChEBI" id="CHEBI:27667"/>
    </ligand>
</feature>
<evidence type="ECO:0000256" key="10">
    <source>
        <dbReference type="PIRSR" id="PIRSR005096-2"/>
    </source>
</evidence>
<feature type="signal peptide" evidence="12">
    <location>
        <begin position="1"/>
        <end position="24"/>
    </location>
</feature>
<feature type="binding site" evidence="10">
    <location>
        <position position="279"/>
    </location>
    <ligand>
        <name>beta-D-galactose</name>
        <dbReference type="ChEBI" id="CHEBI:27667"/>
    </ligand>
</feature>
<dbReference type="SUPFAM" id="SSF74650">
    <property type="entry name" value="Galactose mutarotase-like"/>
    <property type="match status" value="1"/>
</dbReference>
<dbReference type="InterPro" id="IPR047215">
    <property type="entry name" value="Galactose_mutarotase-like"/>
</dbReference>
<dbReference type="STRING" id="694427.Palpr_2776"/>
<gene>
    <name evidence="13" type="ordered locus">Palpr_2776</name>
</gene>
<evidence type="ECO:0000256" key="3">
    <source>
        <dbReference type="ARBA" id="ARBA00006206"/>
    </source>
</evidence>
<comment type="cofactor">
    <cofactor evidence="1">
        <name>Ca(2+)</name>
        <dbReference type="ChEBI" id="CHEBI:29108"/>
    </cofactor>
</comment>
<evidence type="ECO:0000256" key="6">
    <source>
        <dbReference type="ARBA" id="ARBA00023235"/>
    </source>
</evidence>
<comment type="pathway">
    <text evidence="2 8">Carbohydrate metabolism; hexose metabolism.</text>
</comment>
<dbReference type="EMBL" id="CP002345">
    <property type="protein sequence ID" value="ADQ80905.1"/>
    <property type="molecule type" value="Genomic_DNA"/>
</dbReference>
<comment type="catalytic activity">
    <reaction evidence="8">
        <text>alpha-D-glucose = beta-D-glucose</text>
        <dbReference type="Rhea" id="RHEA:10264"/>
        <dbReference type="ChEBI" id="CHEBI:15903"/>
        <dbReference type="ChEBI" id="CHEBI:17925"/>
        <dbReference type="EC" id="5.1.3.3"/>
    </reaction>
</comment>
<sequence>MKNIFLSFIVVALFITSCSSNKKAAQVFPQSNFDTIVDGKKVSVYTLKNANGVTAQITNYGARLVSLWVPDNKGEFKDVVWGFETIKGYLTAKDLFAGPIVGRYGNRIGKGQFSLDGKAYQLTLNDHGNQLHGGAKGFFTKVWDARPFKNDKGEDAVEMTYLSPAGEEGYPGNLTIKVTYTITAKNELAINYSATTDSATVLNPTSHAYFNLHGTTAQSTNSHILTIYADKYTPTDSLLIPTGEVADLTNTPLDFRKPTVIGERIKTDFVALKYGKGYDHNFVLNKKAGEVTLAAEVYEPATGIVMKVSTNQPALQFYSGNFMDGVDTGKRGDKHNYRCGIALETQNYPDAPNHANFPTSVLKPGETYKQVAIYAFEVKK</sequence>
<dbReference type="NCBIfam" id="NF008277">
    <property type="entry name" value="PRK11055.1"/>
    <property type="match status" value="1"/>
</dbReference>
<evidence type="ECO:0000256" key="1">
    <source>
        <dbReference type="ARBA" id="ARBA00001913"/>
    </source>
</evidence>
<protein>
    <recommendedName>
        <fullName evidence="8">Aldose 1-epimerase</fullName>
        <ecNumber evidence="8">5.1.3.3</ecNumber>
    </recommendedName>
</protein>
<dbReference type="AlphaFoldDB" id="E4T861"/>
<keyword evidence="6 8" id="KW-0413">Isomerase</keyword>
<dbReference type="UniPathway" id="UPA00242"/>
<dbReference type="GO" id="GO:0033499">
    <property type="term" value="P:galactose catabolic process via UDP-galactose, Leloir pathway"/>
    <property type="evidence" value="ECO:0007669"/>
    <property type="project" value="TreeGrafter"/>
</dbReference>
<proteinExistence type="inferred from homology"/>
<dbReference type="InterPro" id="IPR014718">
    <property type="entry name" value="GH-type_carb-bd"/>
</dbReference>
<dbReference type="OrthoDB" id="9779408at2"/>
<dbReference type="HOGENOM" id="CLU_031753_2_0_10"/>
<evidence type="ECO:0000256" key="5">
    <source>
        <dbReference type="ARBA" id="ARBA00022837"/>
    </source>
</evidence>
<comment type="subunit">
    <text evidence="4">Monomer.</text>
</comment>
<dbReference type="InterPro" id="IPR008183">
    <property type="entry name" value="Aldose_1/G6P_1-epimerase"/>
</dbReference>
<dbReference type="PROSITE" id="PS51257">
    <property type="entry name" value="PROKAR_LIPOPROTEIN"/>
    <property type="match status" value="1"/>
</dbReference>
<evidence type="ECO:0000313" key="13">
    <source>
        <dbReference type="EMBL" id="ADQ80905.1"/>
    </source>
</evidence>
<keyword evidence="12" id="KW-0732">Signal</keyword>
<dbReference type="InterPro" id="IPR015443">
    <property type="entry name" value="Aldose_1-epimerase"/>
</dbReference>
<comment type="similarity">
    <text evidence="3 8">Belongs to the aldose epimerase family.</text>
</comment>
<dbReference type="EC" id="5.1.3.3" evidence="8"/>
<dbReference type="GO" id="GO:0004034">
    <property type="term" value="F:aldose 1-epimerase activity"/>
    <property type="evidence" value="ECO:0007669"/>
    <property type="project" value="UniProtKB-EC"/>
</dbReference>
<feature type="chain" id="PRO_5003186941" description="Aldose 1-epimerase" evidence="12">
    <location>
        <begin position="25"/>
        <end position="380"/>
    </location>
</feature>
<keyword evidence="5" id="KW-0106">Calcium</keyword>
<dbReference type="RefSeq" id="WP_013446274.1">
    <property type="nucleotide sequence ID" value="NC_014734.1"/>
</dbReference>
<evidence type="ECO:0000256" key="11">
    <source>
        <dbReference type="PIRSR" id="PIRSR005096-3"/>
    </source>
</evidence>
<evidence type="ECO:0000256" key="2">
    <source>
        <dbReference type="ARBA" id="ARBA00005028"/>
    </source>
</evidence>
<evidence type="ECO:0000313" key="14">
    <source>
        <dbReference type="Proteomes" id="UP000008718"/>
    </source>
</evidence>
<evidence type="ECO:0000256" key="12">
    <source>
        <dbReference type="SAM" id="SignalP"/>
    </source>
</evidence>
<accession>E4T861</accession>
<dbReference type="GO" id="GO:0005737">
    <property type="term" value="C:cytoplasm"/>
    <property type="evidence" value="ECO:0007669"/>
    <property type="project" value="TreeGrafter"/>
</dbReference>
<keyword evidence="7 8" id="KW-0119">Carbohydrate metabolism</keyword>
<feature type="active site" description="Proton donor" evidence="9">
    <location>
        <position position="207"/>
    </location>
</feature>
<evidence type="ECO:0000256" key="7">
    <source>
        <dbReference type="ARBA" id="ARBA00023277"/>
    </source>
</evidence>
<dbReference type="Proteomes" id="UP000008718">
    <property type="component" value="Chromosome"/>
</dbReference>
<keyword evidence="14" id="KW-1185">Reference proteome</keyword>
<dbReference type="PANTHER" id="PTHR10091">
    <property type="entry name" value="ALDOSE-1-EPIMERASE"/>
    <property type="match status" value="1"/>
</dbReference>
<dbReference type="InterPro" id="IPR011013">
    <property type="entry name" value="Gal_mutarotase_sf_dom"/>
</dbReference>
<evidence type="ECO:0000256" key="8">
    <source>
        <dbReference type="PIRNR" id="PIRNR005096"/>
    </source>
</evidence>
<organism evidence="13 14">
    <name type="scientific">Paludibacter propionicigenes (strain DSM 17365 / JCM 13257 / WB4)</name>
    <dbReference type="NCBI Taxonomy" id="694427"/>
    <lineage>
        <taxon>Bacteria</taxon>
        <taxon>Pseudomonadati</taxon>
        <taxon>Bacteroidota</taxon>
        <taxon>Bacteroidia</taxon>
        <taxon>Bacteroidales</taxon>
        <taxon>Paludibacteraceae</taxon>
        <taxon>Paludibacter</taxon>
    </lineage>
</organism>
<dbReference type="PIRSF" id="PIRSF005096">
    <property type="entry name" value="GALM"/>
    <property type="match status" value="1"/>
</dbReference>
<dbReference type="CDD" id="cd09019">
    <property type="entry name" value="galactose_mutarotase_like"/>
    <property type="match status" value="1"/>
</dbReference>
<evidence type="ECO:0000256" key="9">
    <source>
        <dbReference type="PIRSR" id="PIRSR005096-1"/>
    </source>
</evidence>
<dbReference type="Gene3D" id="2.70.98.10">
    <property type="match status" value="1"/>
</dbReference>
<dbReference type="GO" id="GO:0006006">
    <property type="term" value="P:glucose metabolic process"/>
    <property type="evidence" value="ECO:0007669"/>
    <property type="project" value="TreeGrafter"/>
</dbReference>
<reference key="1">
    <citation type="submission" date="2010-11" db="EMBL/GenBank/DDBJ databases">
        <title>The complete genome of Paludibacter propionicigenes DSM 17365.</title>
        <authorList>
            <consortium name="US DOE Joint Genome Institute (JGI-PGF)"/>
            <person name="Lucas S."/>
            <person name="Copeland A."/>
            <person name="Lapidus A."/>
            <person name="Bruce D."/>
            <person name="Goodwin L."/>
            <person name="Pitluck S."/>
            <person name="Kyrpides N."/>
            <person name="Mavromatis K."/>
            <person name="Ivanova N."/>
            <person name="Munk A.C."/>
            <person name="Brettin T."/>
            <person name="Detter J.C."/>
            <person name="Han C."/>
            <person name="Tapia R."/>
            <person name="Land M."/>
            <person name="Hauser L."/>
            <person name="Markowitz V."/>
            <person name="Cheng J.-F."/>
            <person name="Hugenholtz P."/>
            <person name="Woyke T."/>
            <person name="Wu D."/>
            <person name="Gronow S."/>
            <person name="Wellnitz S."/>
            <person name="Brambilla E."/>
            <person name="Klenk H.-P."/>
            <person name="Eisen J.A."/>
        </authorList>
    </citation>
    <scope>NUCLEOTIDE SEQUENCE</scope>
    <source>
        <strain>WB4</strain>
    </source>
</reference>
<reference evidence="13 14" key="2">
    <citation type="journal article" date="2011" name="Stand. Genomic Sci.">
        <title>Complete genome sequence of Paludibacter propionicigenes type strain (WB4).</title>
        <authorList>
            <person name="Gronow S."/>
            <person name="Munk C."/>
            <person name="Lapidus A."/>
            <person name="Nolan M."/>
            <person name="Lucas S."/>
            <person name="Hammon N."/>
            <person name="Deshpande S."/>
            <person name="Cheng J.F."/>
            <person name="Tapia R."/>
            <person name="Han C."/>
            <person name="Goodwin L."/>
            <person name="Pitluck S."/>
            <person name="Liolios K."/>
            <person name="Ivanova N."/>
            <person name="Mavromatis K."/>
            <person name="Mikhailova N."/>
            <person name="Pati A."/>
            <person name="Chen A."/>
            <person name="Palaniappan K."/>
            <person name="Land M."/>
            <person name="Hauser L."/>
            <person name="Chang Y.J."/>
            <person name="Jeffries C.D."/>
            <person name="Brambilla E."/>
            <person name="Rohde M."/>
            <person name="Goker M."/>
            <person name="Detter J.C."/>
            <person name="Woyke T."/>
            <person name="Bristow J."/>
            <person name="Eisen J.A."/>
            <person name="Markowitz V."/>
            <person name="Hugenholtz P."/>
            <person name="Kyrpides N.C."/>
            <person name="Klenk H.P."/>
        </authorList>
    </citation>
    <scope>NUCLEOTIDE SEQUENCE [LARGE SCALE GENOMIC DNA]</scope>
    <source>
        <strain evidence="14">DSM 17365 / JCM 13257 / WB4</strain>
    </source>
</reference>
<evidence type="ECO:0000256" key="4">
    <source>
        <dbReference type="ARBA" id="ARBA00011245"/>
    </source>
</evidence>
<name>E4T861_PALPW</name>
<dbReference type="PANTHER" id="PTHR10091:SF0">
    <property type="entry name" value="GALACTOSE MUTAROTASE"/>
    <property type="match status" value="1"/>
</dbReference>
<dbReference type="GO" id="GO:0030246">
    <property type="term" value="F:carbohydrate binding"/>
    <property type="evidence" value="ECO:0007669"/>
    <property type="project" value="InterPro"/>
</dbReference>